<evidence type="ECO:0000256" key="3">
    <source>
        <dbReference type="ARBA" id="ARBA00006909"/>
    </source>
</evidence>
<feature type="domain" description="Ig-like" evidence="13">
    <location>
        <begin position="210"/>
        <end position="298"/>
    </location>
</feature>
<dbReference type="InterPro" id="IPR037055">
    <property type="entry name" value="MHC_I-like_Ag-recog_sf"/>
</dbReference>
<dbReference type="InterPro" id="IPR050208">
    <property type="entry name" value="MHC_class-I_related"/>
</dbReference>
<dbReference type="InterPro" id="IPR007110">
    <property type="entry name" value="Ig-like_dom"/>
</dbReference>
<dbReference type="FunCoup" id="A0A6P5JT87">
    <property type="interactions" value="1815"/>
</dbReference>
<organism evidence="14 15">
    <name type="scientific">Phascolarctos cinereus</name>
    <name type="common">Koala</name>
    <dbReference type="NCBI Taxonomy" id="38626"/>
    <lineage>
        <taxon>Eukaryota</taxon>
        <taxon>Metazoa</taxon>
        <taxon>Chordata</taxon>
        <taxon>Craniata</taxon>
        <taxon>Vertebrata</taxon>
        <taxon>Euteleostomi</taxon>
        <taxon>Mammalia</taxon>
        <taxon>Metatheria</taxon>
        <taxon>Diprotodontia</taxon>
        <taxon>Phascolarctidae</taxon>
        <taxon>Phascolarctos</taxon>
    </lineage>
</organism>
<dbReference type="Pfam" id="PF00129">
    <property type="entry name" value="MHC_I"/>
    <property type="match status" value="1"/>
</dbReference>
<sequence>MNRYVSSLFLLATLALPETWAGSHSLKYFSAAVSWPELAEPRFFAVGYVDDLQFARFDSDSESQREEPRAPWMDQVDQVDPDYWDRNTRFHKAAAQSFRIRLQTLRSSYNQSEGGVHTFQHLCGCEVSPELTFKRGFYQFAYDGHDYLALDTETYTWTASVPQALNSKLELEADSSISKERKAYLEETCVQWVKKYLEIGKESLKRTDPPSVQVTHHTAPNGEVILRCRAQDFYPADISLTWLRDGEEQLQDTEFIETRPAGDGTFQKWASVGVTSGQEGKYACRVQHEGLPEPLTLKWEPQSSSTWYIVGGIAVLTIGVIAGFVIWRETSGGNRGHRIQPPV</sequence>
<dbReference type="InterPro" id="IPR011162">
    <property type="entry name" value="MHC_I/II-like_Ag-recog"/>
</dbReference>
<gene>
    <name evidence="15" type="primary">LOC110202415</name>
</gene>
<evidence type="ECO:0000256" key="8">
    <source>
        <dbReference type="ARBA" id="ARBA00023136"/>
    </source>
</evidence>
<dbReference type="GeneID" id="110202415"/>
<dbReference type="Gene3D" id="3.30.500.10">
    <property type="entry name" value="MHC class I-like antigen recognition-like"/>
    <property type="match status" value="1"/>
</dbReference>
<protein>
    <submittedName>
        <fullName evidence="15">HLA class I histocompatibility antigen, A-69 alpha chain-like isoform X1</fullName>
    </submittedName>
</protein>
<dbReference type="AlphaFoldDB" id="A0A6P5JT87"/>
<dbReference type="GO" id="GO:0001916">
    <property type="term" value="P:positive regulation of T cell mediated cytotoxicity"/>
    <property type="evidence" value="ECO:0007669"/>
    <property type="project" value="TreeGrafter"/>
</dbReference>
<dbReference type="InterPro" id="IPR011161">
    <property type="entry name" value="MHC_I-like_Ag-recog"/>
</dbReference>
<evidence type="ECO:0000256" key="9">
    <source>
        <dbReference type="ARBA" id="ARBA00023180"/>
    </source>
</evidence>
<dbReference type="Pfam" id="PF07654">
    <property type="entry name" value="C1-set"/>
    <property type="match status" value="1"/>
</dbReference>
<evidence type="ECO:0000256" key="10">
    <source>
        <dbReference type="RuleBase" id="RU004439"/>
    </source>
</evidence>
<dbReference type="GO" id="GO:0042605">
    <property type="term" value="F:peptide antigen binding"/>
    <property type="evidence" value="ECO:0007669"/>
    <property type="project" value="TreeGrafter"/>
</dbReference>
<evidence type="ECO:0000256" key="11">
    <source>
        <dbReference type="SAM" id="Phobius"/>
    </source>
</evidence>
<dbReference type="KEGG" id="pcw:110202415"/>
<keyword evidence="4" id="KW-0490">MHC I</keyword>
<feature type="signal peptide" evidence="12">
    <location>
        <begin position="1"/>
        <end position="21"/>
    </location>
</feature>
<keyword evidence="9" id="KW-0325">Glycoprotein</keyword>
<comment type="similarity">
    <text evidence="3 10">Belongs to the MHC class I family.</text>
</comment>
<evidence type="ECO:0000313" key="14">
    <source>
        <dbReference type="Proteomes" id="UP000515140"/>
    </source>
</evidence>
<dbReference type="PRINTS" id="PR01638">
    <property type="entry name" value="MHCCLASSI"/>
</dbReference>
<dbReference type="Proteomes" id="UP000515140">
    <property type="component" value="Unplaced"/>
</dbReference>
<name>A0A6P5JT87_PHACI</name>
<feature type="transmembrane region" description="Helical" evidence="11">
    <location>
        <begin position="307"/>
        <end position="327"/>
    </location>
</feature>
<dbReference type="PROSITE" id="PS50835">
    <property type="entry name" value="IG_LIKE"/>
    <property type="match status" value="1"/>
</dbReference>
<dbReference type="GO" id="GO:0005102">
    <property type="term" value="F:signaling receptor binding"/>
    <property type="evidence" value="ECO:0007669"/>
    <property type="project" value="TreeGrafter"/>
</dbReference>
<dbReference type="PROSITE" id="PS00290">
    <property type="entry name" value="IG_MHC"/>
    <property type="match status" value="1"/>
</dbReference>
<dbReference type="InterPro" id="IPR003006">
    <property type="entry name" value="Ig/MHC_CS"/>
</dbReference>
<dbReference type="SUPFAM" id="SSF48726">
    <property type="entry name" value="Immunoglobulin"/>
    <property type="match status" value="1"/>
</dbReference>
<evidence type="ECO:0000256" key="6">
    <source>
        <dbReference type="ARBA" id="ARBA00022859"/>
    </source>
</evidence>
<feature type="chain" id="PRO_5027620771" evidence="12">
    <location>
        <begin position="22"/>
        <end position="343"/>
    </location>
</feature>
<dbReference type="GO" id="GO:0042612">
    <property type="term" value="C:MHC class I protein complex"/>
    <property type="evidence" value="ECO:0007669"/>
    <property type="project" value="UniProtKB-KW"/>
</dbReference>
<dbReference type="GO" id="GO:0030670">
    <property type="term" value="C:phagocytic vesicle membrane"/>
    <property type="evidence" value="ECO:0007669"/>
    <property type="project" value="UniProtKB-ARBA"/>
</dbReference>
<dbReference type="Gene3D" id="2.60.40.10">
    <property type="entry name" value="Immunoglobulins"/>
    <property type="match status" value="1"/>
</dbReference>
<evidence type="ECO:0000256" key="1">
    <source>
        <dbReference type="ARBA" id="ARBA00002297"/>
    </source>
</evidence>
<dbReference type="PANTHER" id="PTHR16675">
    <property type="entry name" value="MHC CLASS I-RELATED"/>
    <property type="match status" value="1"/>
</dbReference>
<keyword evidence="8 11" id="KW-0472">Membrane</keyword>
<evidence type="ECO:0000256" key="4">
    <source>
        <dbReference type="ARBA" id="ARBA00022451"/>
    </source>
</evidence>
<dbReference type="InParanoid" id="A0A6P5JT87"/>
<evidence type="ECO:0000256" key="7">
    <source>
        <dbReference type="ARBA" id="ARBA00022989"/>
    </source>
</evidence>
<evidence type="ECO:0000256" key="2">
    <source>
        <dbReference type="ARBA" id="ARBA00004479"/>
    </source>
</evidence>
<dbReference type="GO" id="GO:0005615">
    <property type="term" value="C:extracellular space"/>
    <property type="evidence" value="ECO:0007669"/>
    <property type="project" value="TreeGrafter"/>
</dbReference>
<keyword evidence="6" id="KW-0391">Immunity</keyword>
<dbReference type="GO" id="GO:0002476">
    <property type="term" value="P:antigen processing and presentation of endogenous peptide antigen via MHC class Ib"/>
    <property type="evidence" value="ECO:0007669"/>
    <property type="project" value="TreeGrafter"/>
</dbReference>
<dbReference type="GO" id="GO:0006955">
    <property type="term" value="P:immune response"/>
    <property type="evidence" value="ECO:0007669"/>
    <property type="project" value="TreeGrafter"/>
</dbReference>
<dbReference type="InterPro" id="IPR001039">
    <property type="entry name" value="MHC_I_a_a1/a2"/>
</dbReference>
<dbReference type="CDD" id="cd07698">
    <property type="entry name" value="IgC1_MHC_I_alpha3"/>
    <property type="match status" value="1"/>
</dbReference>
<dbReference type="RefSeq" id="XP_020834194.1">
    <property type="nucleotide sequence ID" value="XM_020978535.1"/>
</dbReference>
<dbReference type="InterPro" id="IPR003597">
    <property type="entry name" value="Ig_C1-set"/>
</dbReference>
<evidence type="ECO:0000256" key="5">
    <source>
        <dbReference type="ARBA" id="ARBA00022692"/>
    </source>
</evidence>
<dbReference type="InterPro" id="IPR013783">
    <property type="entry name" value="Ig-like_fold"/>
</dbReference>
<proteinExistence type="inferred from homology"/>
<dbReference type="SUPFAM" id="SSF54452">
    <property type="entry name" value="MHC antigen-recognition domain"/>
    <property type="match status" value="1"/>
</dbReference>
<dbReference type="FunFam" id="2.60.40.10:FF:000014">
    <property type="entry name" value="H-2 class I histocompatibility antigen, alpha chain"/>
    <property type="match status" value="1"/>
</dbReference>
<dbReference type="SMART" id="SM00407">
    <property type="entry name" value="IGc1"/>
    <property type="match status" value="1"/>
</dbReference>
<keyword evidence="12" id="KW-0732">Signal</keyword>
<keyword evidence="5 11" id="KW-0812">Transmembrane</keyword>
<accession>A0A6P5JT87</accession>
<dbReference type="GO" id="GO:0009897">
    <property type="term" value="C:external side of plasma membrane"/>
    <property type="evidence" value="ECO:0007669"/>
    <property type="project" value="TreeGrafter"/>
</dbReference>
<keyword evidence="14" id="KW-1185">Reference proteome</keyword>
<comment type="function">
    <text evidence="1">Involved in the presentation of foreign antigens to the immune system.</text>
</comment>
<dbReference type="GO" id="GO:0002486">
    <property type="term" value="P:antigen processing and presentation of endogenous peptide antigen via MHC class I via ER pathway, TAP-independent"/>
    <property type="evidence" value="ECO:0007669"/>
    <property type="project" value="TreeGrafter"/>
</dbReference>
<evidence type="ECO:0000313" key="15">
    <source>
        <dbReference type="RefSeq" id="XP_020834194.1"/>
    </source>
</evidence>
<dbReference type="InterPro" id="IPR036179">
    <property type="entry name" value="Ig-like_dom_sf"/>
</dbReference>
<keyword evidence="7 11" id="KW-1133">Transmembrane helix</keyword>
<evidence type="ECO:0000256" key="12">
    <source>
        <dbReference type="SAM" id="SignalP"/>
    </source>
</evidence>
<dbReference type="FunFam" id="3.30.500.10:FF:000001">
    <property type="entry name" value="H-2 class I histocompatibility antigen, alpha chain"/>
    <property type="match status" value="1"/>
</dbReference>
<comment type="subcellular location">
    <subcellularLocation>
        <location evidence="2">Membrane</location>
        <topology evidence="2">Single-pass type I membrane protein</topology>
    </subcellularLocation>
</comment>
<evidence type="ECO:0000259" key="13">
    <source>
        <dbReference type="PROSITE" id="PS50835"/>
    </source>
</evidence>
<dbReference type="PANTHER" id="PTHR16675:SF251">
    <property type="entry name" value="HLA CLASS I HISTOCOMPATIBILITY ANTIGEN, C ALPHA CHAIN"/>
    <property type="match status" value="1"/>
</dbReference>
<reference evidence="15" key="1">
    <citation type="submission" date="2025-08" db="UniProtKB">
        <authorList>
            <consortium name="RefSeq"/>
        </authorList>
    </citation>
    <scope>IDENTIFICATION</scope>
    <source>
        <tissue evidence="15">Spleen</tissue>
    </source>
</reference>
<dbReference type="GO" id="GO:0098553">
    <property type="term" value="C:lumenal side of endoplasmic reticulum membrane"/>
    <property type="evidence" value="ECO:0007669"/>
    <property type="project" value="UniProtKB-ARBA"/>
</dbReference>